<keyword evidence="3" id="KW-0067">ATP-binding</keyword>
<dbReference type="InterPro" id="IPR027417">
    <property type="entry name" value="P-loop_NTPase"/>
</dbReference>
<dbReference type="NCBIfam" id="NF006886">
    <property type="entry name" value="PRK09376.1"/>
    <property type="match status" value="1"/>
</dbReference>
<evidence type="ECO:0000256" key="1">
    <source>
        <dbReference type="ARBA" id="ARBA00022472"/>
    </source>
</evidence>
<keyword evidence="3" id="KW-0547">Nucleotide-binding</keyword>
<comment type="subunit">
    <text evidence="3">Homohexamer. The homohexamer assembles into an open ring structure.</text>
</comment>
<dbReference type="GO" id="GO:0006353">
    <property type="term" value="P:DNA-templated transcription termination"/>
    <property type="evidence" value="ECO:0007669"/>
    <property type="project" value="UniProtKB-UniRule"/>
</dbReference>
<name>A0A5J4KM36_9CHLR</name>
<dbReference type="Gene3D" id="3.40.50.300">
    <property type="entry name" value="P-loop containing nucleotide triphosphate hydrolases"/>
    <property type="match status" value="1"/>
</dbReference>
<organism evidence="5 6">
    <name type="scientific">Dictyobacter vulcani</name>
    <dbReference type="NCBI Taxonomy" id="2607529"/>
    <lineage>
        <taxon>Bacteria</taxon>
        <taxon>Bacillati</taxon>
        <taxon>Chloroflexota</taxon>
        <taxon>Ktedonobacteria</taxon>
        <taxon>Ktedonobacterales</taxon>
        <taxon>Dictyobacteraceae</taxon>
        <taxon>Dictyobacter</taxon>
    </lineage>
</organism>
<dbReference type="AlphaFoldDB" id="A0A5J4KM36"/>
<feature type="binding site" evidence="3">
    <location>
        <begin position="41"/>
        <end position="46"/>
    </location>
    <ligand>
        <name>ATP</name>
        <dbReference type="ChEBI" id="CHEBI:30616"/>
    </ligand>
</feature>
<keyword evidence="3" id="KW-0804">Transcription</keyword>
<keyword evidence="2 3" id="KW-0694">RNA-binding</keyword>
<dbReference type="RefSeq" id="WP_151755327.1">
    <property type="nucleotide sequence ID" value="NZ_BKZW01000001.1"/>
</dbReference>
<dbReference type="GO" id="GO:0004386">
    <property type="term" value="F:helicase activity"/>
    <property type="evidence" value="ECO:0007669"/>
    <property type="project" value="UniProtKB-UniRule"/>
</dbReference>
<protein>
    <recommendedName>
        <fullName evidence="3">Transcription termination factor Rho</fullName>
        <ecNumber evidence="3">3.6.4.-</ecNumber>
    </recommendedName>
    <alternativeName>
        <fullName evidence="3">ATP-dependent helicase Rho</fullName>
    </alternativeName>
</protein>
<evidence type="ECO:0000313" key="6">
    <source>
        <dbReference type="Proteomes" id="UP000326912"/>
    </source>
</evidence>
<dbReference type="EC" id="3.6.4.-" evidence="3"/>
<dbReference type="GO" id="GO:0016787">
    <property type="term" value="F:hydrolase activity"/>
    <property type="evidence" value="ECO:0007669"/>
    <property type="project" value="UniProtKB-KW"/>
</dbReference>
<evidence type="ECO:0000256" key="3">
    <source>
        <dbReference type="HAMAP-Rule" id="MF_01884"/>
    </source>
</evidence>
<dbReference type="PANTHER" id="PTHR46425:SF1">
    <property type="entry name" value="TRANSCRIPTION TERMINATION FACTOR RHO"/>
    <property type="match status" value="1"/>
</dbReference>
<dbReference type="GO" id="GO:0008186">
    <property type="term" value="F:ATP-dependent activity, acting on RNA"/>
    <property type="evidence" value="ECO:0007669"/>
    <property type="project" value="InterPro"/>
</dbReference>
<dbReference type="SMART" id="SM00382">
    <property type="entry name" value="AAA"/>
    <property type="match status" value="1"/>
</dbReference>
<feature type="domain" description="AAA+ ATPase" evidence="4">
    <location>
        <begin position="42"/>
        <end position="244"/>
    </location>
</feature>
<keyword evidence="6" id="KW-1185">Reference proteome</keyword>
<comment type="similarity">
    <text evidence="3">Belongs to the Rho family.</text>
</comment>
<keyword evidence="3" id="KW-0378">Hydrolase</keyword>
<keyword evidence="1 3" id="KW-0806">Transcription termination</keyword>
<comment type="caution">
    <text evidence="5">The sequence shown here is derived from an EMBL/GenBank/DDBJ whole genome shotgun (WGS) entry which is preliminary data.</text>
</comment>
<dbReference type="InterPro" id="IPR003593">
    <property type="entry name" value="AAA+_ATPase"/>
</dbReference>
<dbReference type="PANTHER" id="PTHR46425">
    <property type="entry name" value="TRANSCRIPTION TERMINATION FACTOR RHO"/>
    <property type="match status" value="1"/>
</dbReference>
<dbReference type="InterPro" id="IPR004665">
    <property type="entry name" value="Term_rho"/>
</dbReference>
<dbReference type="GO" id="GO:0003723">
    <property type="term" value="F:RNA binding"/>
    <property type="evidence" value="ECO:0007669"/>
    <property type="project" value="UniProtKB-UniRule"/>
</dbReference>
<proteinExistence type="inferred from homology"/>
<gene>
    <name evidence="3" type="primary">rho</name>
    <name evidence="5" type="ORF">KDW_14730</name>
</gene>
<comment type="function">
    <text evidence="3">Facilitates transcription termination by a mechanism that involves Rho binding to the nascent RNA, activation of Rho's RNA-dependent ATPase activity, and release of the mRNA from the DNA template.</text>
</comment>
<accession>A0A5J4KM36</accession>
<evidence type="ECO:0000259" key="4">
    <source>
        <dbReference type="SMART" id="SM00382"/>
    </source>
</evidence>
<dbReference type="Pfam" id="PF00006">
    <property type="entry name" value="ATP-synt_ab"/>
    <property type="match status" value="1"/>
</dbReference>
<comment type="caution">
    <text evidence="3">Lacks conserved residue(s) required for the propagation of feature annotation.</text>
</comment>
<keyword evidence="3" id="KW-0347">Helicase</keyword>
<dbReference type="HAMAP" id="MF_01884">
    <property type="entry name" value="Rho"/>
    <property type="match status" value="1"/>
</dbReference>
<dbReference type="InterPro" id="IPR000194">
    <property type="entry name" value="ATPase_F1/V1/A1_a/bsu_nucl-bd"/>
</dbReference>
<evidence type="ECO:0000313" key="5">
    <source>
        <dbReference type="EMBL" id="GER87311.1"/>
    </source>
</evidence>
<dbReference type="EMBL" id="BKZW01000001">
    <property type="protein sequence ID" value="GER87311.1"/>
    <property type="molecule type" value="Genomic_DNA"/>
</dbReference>
<feature type="binding site" evidence="3">
    <location>
        <position position="84"/>
    </location>
    <ligand>
        <name>ATP</name>
        <dbReference type="ChEBI" id="CHEBI:30616"/>
    </ligand>
</feature>
<dbReference type="SUPFAM" id="SSF52540">
    <property type="entry name" value="P-loop containing nucleoside triphosphate hydrolases"/>
    <property type="match status" value="1"/>
</dbReference>
<evidence type="ECO:0000256" key="2">
    <source>
        <dbReference type="ARBA" id="ARBA00022884"/>
    </source>
</evidence>
<dbReference type="Proteomes" id="UP000326912">
    <property type="component" value="Unassembled WGS sequence"/>
</dbReference>
<sequence length="309" mass="34368">MASTHTPFEKLTPIHPNRRITLETGKQPIAPRMIDLLVPLGFGQRALIVAPPQAGKTTILRQIAAATLQNFPEARLYLCLVDERPEEVTDWRTEVRGSQVRLYASSFDQESSRHGRIVEQALQDARREAAQGRDVVIILDSLTRLARAHNLNSDMWQMPRNQRGGGYGGGSRTLSGGIDAHALEIGRRVFGAARALEEGGSLTIVASCLVETGSRLDEVVYEEFKSTGNLEIRLSREMADRRIFPAMDITASSTRQEERLLSSTELNATSIVRRRMADIPRRDASEQVIQLFEKTPSNTQLIEAIVKQG</sequence>
<reference evidence="5 6" key="1">
    <citation type="submission" date="2019-10" db="EMBL/GenBank/DDBJ databases">
        <title>Dictyobacter vulcani sp. nov., within the class Ktedonobacteria, isolated from soil of volcanic Mt. Zao.</title>
        <authorList>
            <person name="Zheng Y."/>
            <person name="Wang C.M."/>
            <person name="Sakai Y."/>
            <person name="Abe K."/>
            <person name="Yokota A."/>
            <person name="Yabe S."/>
        </authorList>
    </citation>
    <scope>NUCLEOTIDE SEQUENCE [LARGE SCALE GENOMIC DNA]</scope>
    <source>
        <strain evidence="5 6">W12</strain>
    </source>
</reference>
<keyword evidence="3" id="KW-0805">Transcription regulation</keyword>
<dbReference type="GO" id="GO:0005524">
    <property type="term" value="F:ATP binding"/>
    <property type="evidence" value="ECO:0007669"/>
    <property type="project" value="UniProtKB-UniRule"/>
</dbReference>